<comment type="caution">
    <text evidence="2">The sequence shown here is derived from an EMBL/GenBank/DDBJ whole genome shotgun (WGS) entry which is preliminary data.</text>
</comment>
<keyword evidence="3" id="KW-1185">Reference proteome</keyword>
<sequence length="449" mass="49347">MAALCPQMLSLSLETSEDQYDTDLDAAGSEKSPSEATDGKHLYMQACHDVSVIPASYFLRHMYRTHMDLKHHGLGPRGARALAAVLQSNTSITHLSLEDNWIQAEGLMHLVQVLRENNSIQELDLSDNHLGMQGSDVLSTMLLDNLSIKGLNVAHNGFSDLSAKHFAEALSANFRVTKLDLSHNEFCEKGGEYLGQMLAASEGLQELNLSWNHIRMKGAIALSAGLRVNGMLKVLDVSYNGFGNEGALALGEALRVNSSLLHLNISCNRISNEGVRLICKGLESNETLVVLKMSRNPITVEGAITLLNGITKRPENKIEELDISNVLVNDQFLSLLNSASASRPALHVRFAGKKGFVTKKRSARPDPMRIIQDFLDEHKLRLIDFFKNMDKDGSMSIPVSDFCRYMSVAGLPLDAAQMDSLVQRLDKDLTGTIDYRHLGGSGHRCSNGH</sequence>
<accession>A0ABN9MP50</accession>
<proteinExistence type="predicted"/>
<dbReference type="SUPFAM" id="SSF52047">
    <property type="entry name" value="RNI-like"/>
    <property type="match status" value="1"/>
</dbReference>
<dbReference type="Proteomes" id="UP001176940">
    <property type="component" value="Unassembled WGS sequence"/>
</dbReference>
<dbReference type="PANTHER" id="PTHR24114:SF49">
    <property type="entry name" value="LEUCINE-RICH REPEAT-CONTAINING PROTEIN 74A"/>
    <property type="match status" value="1"/>
</dbReference>
<dbReference type="SUPFAM" id="SSF47473">
    <property type="entry name" value="EF-hand"/>
    <property type="match status" value="1"/>
</dbReference>
<dbReference type="InterPro" id="IPR052394">
    <property type="entry name" value="LRR-containing"/>
</dbReference>
<dbReference type="PROSITE" id="PS50222">
    <property type="entry name" value="EF_HAND_2"/>
    <property type="match status" value="1"/>
</dbReference>
<gene>
    <name evidence="2" type="ORF">RIMI_LOCUS22019524</name>
</gene>
<dbReference type="InterPro" id="IPR011992">
    <property type="entry name" value="EF-hand-dom_pair"/>
</dbReference>
<dbReference type="EMBL" id="CAUEEQ010078123">
    <property type="protein sequence ID" value="CAJ0967177.1"/>
    <property type="molecule type" value="Genomic_DNA"/>
</dbReference>
<organism evidence="2 3">
    <name type="scientific">Ranitomeya imitator</name>
    <name type="common">mimic poison frog</name>
    <dbReference type="NCBI Taxonomy" id="111125"/>
    <lineage>
        <taxon>Eukaryota</taxon>
        <taxon>Metazoa</taxon>
        <taxon>Chordata</taxon>
        <taxon>Craniata</taxon>
        <taxon>Vertebrata</taxon>
        <taxon>Euteleostomi</taxon>
        <taxon>Amphibia</taxon>
        <taxon>Batrachia</taxon>
        <taxon>Anura</taxon>
        <taxon>Neobatrachia</taxon>
        <taxon>Hyloidea</taxon>
        <taxon>Dendrobatidae</taxon>
        <taxon>Dendrobatinae</taxon>
        <taxon>Ranitomeya</taxon>
    </lineage>
</organism>
<dbReference type="InterPro" id="IPR002048">
    <property type="entry name" value="EF_hand_dom"/>
</dbReference>
<dbReference type="Pfam" id="PF13516">
    <property type="entry name" value="LRR_6"/>
    <property type="match status" value="6"/>
</dbReference>
<feature type="domain" description="EF-hand" evidence="1">
    <location>
        <begin position="377"/>
        <end position="412"/>
    </location>
</feature>
<dbReference type="InterPro" id="IPR032675">
    <property type="entry name" value="LRR_dom_sf"/>
</dbReference>
<reference evidence="2" key="1">
    <citation type="submission" date="2023-07" db="EMBL/GenBank/DDBJ databases">
        <authorList>
            <person name="Stuckert A."/>
        </authorList>
    </citation>
    <scope>NUCLEOTIDE SEQUENCE</scope>
</reference>
<dbReference type="Gene3D" id="3.80.10.10">
    <property type="entry name" value="Ribonuclease Inhibitor"/>
    <property type="match status" value="2"/>
</dbReference>
<dbReference type="Gene3D" id="1.10.238.10">
    <property type="entry name" value="EF-hand"/>
    <property type="match status" value="1"/>
</dbReference>
<evidence type="ECO:0000259" key="1">
    <source>
        <dbReference type="PROSITE" id="PS50222"/>
    </source>
</evidence>
<protein>
    <recommendedName>
        <fullName evidence="1">EF-hand domain-containing protein</fullName>
    </recommendedName>
</protein>
<dbReference type="PANTHER" id="PTHR24114">
    <property type="entry name" value="LEUCINE RICH REPEAT FAMILY PROTEIN"/>
    <property type="match status" value="1"/>
</dbReference>
<dbReference type="InterPro" id="IPR001611">
    <property type="entry name" value="Leu-rich_rpt"/>
</dbReference>
<evidence type="ECO:0000313" key="2">
    <source>
        <dbReference type="EMBL" id="CAJ0967177.1"/>
    </source>
</evidence>
<dbReference type="SMART" id="SM00368">
    <property type="entry name" value="LRR_RI"/>
    <property type="match status" value="9"/>
</dbReference>
<evidence type="ECO:0000313" key="3">
    <source>
        <dbReference type="Proteomes" id="UP001176940"/>
    </source>
</evidence>
<name>A0ABN9MP50_9NEOB</name>